<accession>A0A0J9SDN0</accession>
<feature type="domain" description="Glutaredoxin" evidence="7">
    <location>
        <begin position="83"/>
        <end position="148"/>
    </location>
</feature>
<dbReference type="SUPFAM" id="SSF52833">
    <property type="entry name" value="Thioredoxin-like"/>
    <property type="match status" value="1"/>
</dbReference>
<dbReference type="PANTHER" id="PTHR10293:SF72">
    <property type="entry name" value="MONOTHIOL GLUTAREDOXIN-S14, CHLOROPLASTIC"/>
    <property type="match status" value="1"/>
</dbReference>
<keyword evidence="4" id="KW-0411">Iron-sulfur</keyword>
<dbReference type="Proteomes" id="UP000053562">
    <property type="component" value="Unassembled WGS sequence"/>
</dbReference>
<dbReference type="CDD" id="cd03028">
    <property type="entry name" value="GRX_PICOT_like"/>
    <property type="match status" value="1"/>
</dbReference>
<feature type="compositionally biased region" description="Basic and acidic residues" evidence="6">
    <location>
        <begin position="47"/>
        <end position="57"/>
    </location>
</feature>
<keyword evidence="3" id="KW-0408">Iron</keyword>
<dbReference type="EMBL" id="KQ234274">
    <property type="protein sequence ID" value="KMZ80746.1"/>
    <property type="molecule type" value="Genomic_DNA"/>
</dbReference>
<organism evidence="8 9">
    <name type="scientific">Plasmodium vivax India VII</name>
    <dbReference type="NCBI Taxonomy" id="1077284"/>
    <lineage>
        <taxon>Eukaryota</taxon>
        <taxon>Sar</taxon>
        <taxon>Alveolata</taxon>
        <taxon>Apicomplexa</taxon>
        <taxon>Aconoidasida</taxon>
        <taxon>Haemosporida</taxon>
        <taxon>Plasmodiidae</taxon>
        <taxon>Plasmodium</taxon>
        <taxon>Plasmodium (Plasmodium)</taxon>
    </lineage>
</organism>
<dbReference type="NCBIfam" id="TIGR00365">
    <property type="entry name" value="Grx4 family monothiol glutaredoxin"/>
    <property type="match status" value="1"/>
</dbReference>
<evidence type="ECO:0000256" key="1">
    <source>
        <dbReference type="ARBA" id="ARBA00022714"/>
    </source>
</evidence>
<dbReference type="GO" id="GO:0046872">
    <property type="term" value="F:metal ion binding"/>
    <property type="evidence" value="ECO:0007669"/>
    <property type="project" value="UniProtKB-KW"/>
</dbReference>
<dbReference type="Gene3D" id="3.40.30.10">
    <property type="entry name" value="Glutaredoxin"/>
    <property type="match status" value="1"/>
</dbReference>
<evidence type="ECO:0000256" key="3">
    <source>
        <dbReference type="ARBA" id="ARBA00023004"/>
    </source>
</evidence>
<dbReference type="GO" id="GO:0051537">
    <property type="term" value="F:2 iron, 2 sulfur cluster binding"/>
    <property type="evidence" value="ECO:0007669"/>
    <property type="project" value="UniProtKB-KW"/>
</dbReference>
<keyword evidence="2" id="KW-0479">Metal-binding</keyword>
<gene>
    <name evidence="8" type="ORF">PVIIG_03113</name>
</gene>
<keyword evidence="1" id="KW-0001">2Fe-2S</keyword>
<evidence type="ECO:0000256" key="5">
    <source>
        <dbReference type="ARBA" id="ARBA00023284"/>
    </source>
</evidence>
<dbReference type="Pfam" id="PF00462">
    <property type="entry name" value="Glutaredoxin"/>
    <property type="match status" value="1"/>
</dbReference>
<protein>
    <submittedName>
        <fullName evidence="8">1-Cys-glutaredoxin-like protein-1</fullName>
    </submittedName>
</protein>
<sequence length="168" mass="19244">MIVRNSCKILLRMNRSIVRRNLTFFSCNQVSKANFSSSLQDKQNGGPEKKISNGSDDFKDFEKSDVYQTLKGKIKEILEKEKIVLFMKGTPESPLCGFSAKVVHILNSMNVKDYVYIDVMKNNNLREAIKIYSNWPYIPHLYVNNNFIGGYDIISDLYTSGELQGLVK</sequence>
<dbReference type="PROSITE" id="PS51354">
    <property type="entry name" value="GLUTAREDOXIN_2"/>
    <property type="match status" value="1"/>
</dbReference>
<dbReference type="AlphaFoldDB" id="A0A0J9SDN0"/>
<reference evidence="8 9" key="1">
    <citation type="submission" date="2011-08" db="EMBL/GenBank/DDBJ databases">
        <title>The Genome Sequence of Plasmodium vivax India VII.</title>
        <authorList>
            <consortium name="The Broad Institute Genome Sequencing Platform"/>
            <consortium name="The Broad Institute Genome Sequencing Center for Infectious Disease"/>
            <person name="Neafsey D."/>
            <person name="Carlton J."/>
            <person name="Barnwell J."/>
            <person name="Collins W."/>
            <person name="Escalante A."/>
            <person name="Mullikin J."/>
            <person name="Saul A."/>
            <person name="Guigo R."/>
            <person name="Camara F."/>
            <person name="Young S.K."/>
            <person name="Zeng Q."/>
            <person name="Gargeya S."/>
            <person name="Fitzgerald M."/>
            <person name="Haas B."/>
            <person name="Abouelleil A."/>
            <person name="Alvarado L."/>
            <person name="Arachchi H.M."/>
            <person name="Berlin A."/>
            <person name="Brown A."/>
            <person name="Chapman S.B."/>
            <person name="Chen Z."/>
            <person name="Dunbar C."/>
            <person name="Freedman E."/>
            <person name="Gearin G."/>
            <person name="Gellesch M."/>
            <person name="Goldberg J."/>
            <person name="Griggs A."/>
            <person name="Gujja S."/>
            <person name="Heiman D."/>
            <person name="Howarth C."/>
            <person name="Larson L."/>
            <person name="Lui A."/>
            <person name="MacDonald P.J.P."/>
            <person name="Montmayeur A."/>
            <person name="Murphy C."/>
            <person name="Neiman D."/>
            <person name="Pearson M."/>
            <person name="Priest M."/>
            <person name="Roberts A."/>
            <person name="Saif S."/>
            <person name="Shea T."/>
            <person name="Shenoy N."/>
            <person name="Sisk P."/>
            <person name="Stolte C."/>
            <person name="Sykes S."/>
            <person name="Wortman J."/>
            <person name="Nusbaum C."/>
            <person name="Birren B."/>
        </authorList>
    </citation>
    <scope>NUCLEOTIDE SEQUENCE [LARGE SCALE GENOMIC DNA]</scope>
    <source>
        <strain evidence="8 9">India VII</strain>
    </source>
</reference>
<dbReference type="InterPro" id="IPR004480">
    <property type="entry name" value="Monothiol_GRX-rel"/>
</dbReference>
<evidence type="ECO:0000256" key="6">
    <source>
        <dbReference type="SAM" id="MobiDB-lite"/>
    </source>
</evidence>
<name>A0A0J9SDN0_PLAVI</name>
<feature type="region of interest" description="Disordered" evidence="6">
    <location>
        <begin position="37"/>
        <end position="57"/>
    </location>
</feature>
<dbReference type="OrthoDB" id="415696at2759"/>
<evidence type="ECO:0000256" key="4">
    <source>
        <dbReference type="ARBA" id="ARBA00023014"/>
    </source>
</evidence>
<dbReference type="InterPro" id="IPR036249">
    <property type="entry name" value="Thioredoxin-like_sf"/>
</dbReference>
<evidence type="ECO:0000313" key="8">
    <source>
        <dbReference type="EMBL" id="KMZ80746.1"/>
    </source>
</evidence>
<evidence type="ECO:0000313" key="9">
    <source>
        <dbReference type="Proteomes" id="UP000053562"/>
    </source>
</evidence>
<dbReference type="InterPro" id="IPR033658">
    <property type="entry name" value="GRX_PICOT-like"/>
</dbReference>
<dbReference type="PANTHER" id="PTHR10293">
    <property type="entry name" value="GLUTAREDOXIN FAMILY MEMBER"/>
    <property type="match status" value="1"/>
</dbReference>
<evidence type="ECO:0000256" key="2">
    <source>
        <dbReference type="ARBA" id="ARBA00022723"/>
    </source>
</evidence>
<evidence type="ECO:0000259" key="7">
    <source>
        <dbReference type="Pfam" id="PF00462"/>
    </source>
</evidence>
<keyword evidence="5" id="KW-0676">Redox-active center</keyword>
<proteinExistence type="predicted"/>
<dbReference type="InterPro" id="IPR002109">
    <property type="entry name" value="Glutaredoxin"/>
</dbReference>